<evidence type="ECO:0000313" key="4">
    <source>
        <dbReference type="Proteomes" id="UP000229401"/>
    </source>
</evidence>
<dbReference type="GO" id="GO:0003700">
    <property type="term" value="F:DNA-binding transcription factor activity"/>
    <property type="evidence" value="ECO:0007669"/>
    <property type="project" value="TreeGrafter"/>
</dbReference>
<dbReference type="Pfam" id="PF12844">
    <property type="entry name" value="HTH_19"/>
    <property type="match status" value="1"/>
</dbReference>
<keyword evidence="1" id="KW-0238">DNA-binding</keyword>
<organism evidence="3 4">
    <name type="scientific">Candidatus Roizmanbacteria bacterium CG_4_10_14_0_8_um_filter_33_9</name>
    <dbReference type="NCBI Taxonomy" id="1974826"/>
    <lineage>
        <taxon>Bacteria</taxon>
        <taxon>Candidatus Roizmaniibacteriota</taxon>
    </lineage>
</organism>
<evidence type="ECO:0000256" key="1">
    <source>
        <dbReference type="ARBA" id="ARBA00023125"/>
    </source>
</evidence>
<dbReference type="GO" id="GO:0003677">
    <property type="term" value="F:DNA binding"/>
    <property type="evidence" value="ECO:0007669"/>
    <property type="project" value="UniProtKB-KW"/>
</dbReference>
<dbReference type="GO" id="GO:0005829">
    <property type="term" value="C:cytosol"/>
    <property type="evidence" value="ECO:0007669"/>
    <property type="project" value="TreeGrafter"/>
</dbReference>
<evidence type="ECO:0000259" key="2">
    <source>
        <dbReference type="PROSITE" id="PS50943"/>
    </source>
</evidence>
<sequence length="71" mass="8110">MKDDICLKLGIRLKKTRETRGFTLKTLGRKAKLSEESVKQIESGKADPPIYNLYKLAKALNIELEQLLEGY</sequence>
<accession>A0A2M7QJT7</accession>
<protein>
    <recommendedName>
        <fullName evidence="2">HTH cro/C1-type domain-containing protein</fullName>
    </recommendedName>
</protein>
<dbReference type="AlphaFoldDB" id="A0A2M7QJT7"/>
<name>A0A2M7QJT7_9BACT</name>
<dbReference type="CDD" id="cd00093">
    <property type="entry name" value="HTH_XRE"/>
    <property type="match status" value="1"/>
</dbReference>
<dbReference type="Gene3D" id="1.10.260.40">
    <property type="entry name" value="lambda repressor-like DNA-binding domains"/>
    <property type="match status" value="1"/>
</dbReference>
<dbReference type="SMART" id="SM00530">
    <property type="entry name" value="HTH_XRE"/>
    <property type="match status" value="1"/>
</dbReference>
<dbReference type="PROSITE" id="PS50943">
    <property type="entry name" value="HTH_CROC1"/>
    <property type="match status" value="1"/>
</dbReference>
<dbReference type="EMBL" id="PFLI01000001">
    <property type="protein sequence ID" value="PIY72614.1"/>
    <property type="molecule type" value="Genomic_DNA"/>
</dbReference>
<reference evidence="4" key="1">
    <citation type="submission" date="2017-09" db="EMBL/GenBank/DDBJ databases">
        <title>Depth-based differentiation of microbial function through sediment-hosted aquifers and enrichment of novel symbionts in the deep terrestrial subsurface.</title>
        <authorList>
            <person name="Probst A.J."/>
            <person name="Ladd B."/>
            <person name="Jarett J.K."/>
            <person name="Geller-Mcgrath D.E."/>
            <person name="Sieber C.M.K."/>
            <person name="Emerson J.B."/>
            <person name="Anantharaman K."/>
            <person name="Thomas B.C."/>
            <person name="Malmstrom R."/>
            <person name="Stieglmeier M."/>
            <person name="Klingl A."/>
            <person name="Woyke T."/>
            <person name="Ryan C.M."/>
            <person name="Banfield J.F."/>
        </authorList>
    </citation>
    <scope>NUCLEOTIDE SEQUENCE [LARGE SCALE GENOMIC DNA]</scope>
</reference>
<dbReference type="PANTHER" id="PTHR46797:SF1">
    <property type="entry name" value="METHYLPHOSPHONATE SYNTHASE"/>
    <property type="match status" value="1"/>
</dbReference>
<comment type="caution">
    <text evidence="3">The sequence shown here is derived from an EMBL/GenBank/DDBJ whole genome shotgun (WGS) entry which is preliminary data.</text>
</comment>
<evidence type="ECO:0000313" key="3">
    <source>
        <dbReference type="EMBL" id="PIY72614.1"/>
    </source>
</evidence>
<dbReference type="InterPro" id="IPR010982">
    <property type="entry name" value="Lambda_DNA-bd_dom_sf"/>
</dbReference>
<dbReference type="SUPFAM" id="SSF47413">
    <property type="entry name" value="lambda repressor-like DNA-binding domains"/>
    <property type="match status" value="1"/>
</dbReference>
<dbReference type="PANTHER" id="PTHR46797">
    <property type="entry name" value="HTH-TYPE TRANSCRIPTIONAL REGULATOR"/>
    <property type="match status" value="1"/>
</dbReference>
<dbReference type="InterPro" id="IPR001387">
    <property type="entry name" value="Cro/C1-type_HTH"/>
</dbReference>
<dbReference type="InterPro" id="IPR050807">
    <property type="entry name" value="TransReg_Diox_bact_type"/>
</dbReference>
<feature type="domain" description="HTH cro/C1-type" evidence="2">
    <location>
        <begin position="13"/>
        <end position="67"/>
    </location>
</feature>
<dbReference type="Proteomes" id="UP000229401">
    <property type="component" value="Unassembled WGS sequence"/>
</dbReference>
<gene>
    <name evidence="3" type="ORF">COY87_00005</name>
</gene>
<proteinExistence type="predicted"/>